<dbReference type="EMBL" id="JACXIZ010000015">
    <property type="protein sequence ID" value="MBD2845338.1"/>
    <property type="molecule type" value="Genomic_DNA"/>
</dbReference>
<reference evidence="1" key="1">
    <citation type="submission" date="2020-09" db="EMBL/GenBank/DDBJ databases">
        <title>A novel bacterium of genus Paenibacillus, isolated from South China Sea.</title>
        <authorList>
            <person name="Huang H."/>
            <person name="Mo K."/>
            <person name="Hu Y."/>
        </authorList>
    </citation>
    <scope>NUCLEOTIDE SEQUENCE</scope>
    <source>
        <strain evidence="1">IB182496</strain>
    </source>
</reference>
<organism evidence="1 2">
    <name type="scientific">Paenibacillus sabuli</name>
    <dbReference type="NCBI Taxonomy" id="2772509"/>
    <lineage>
        <taxon>Bacteria</taxon>
        <taxon>Bacillati</taxon>
        <taxon>Bacillota</taxon>
        <taxon>Bacilli</taxon>
        <taxon>Bacillales</taxon>
        <taxon>Paenibacillaceae</taxon>
        <taxon>Paenibacillus</taxon>
    </lineage>
</organism>
<name>A0A927BRC3_9BACL</name>
<accession>A0A927BRC3</accession>
<evidence type="ECO:0000313" key="1">
    <source>
        <dbReference type="EMBL" id="MBD2845338.1"/>
    </source>
</evidence>
<gene>
    <name evidence="1" type="ORF">IDH44_09060</name>
</gene>
<comment type="caution">
    <text evidence="1">The sequence shown here is derived from an EMBL/GenBank/DDBJ whole genome shotgun (WGS) entry which is preliminary data.</text>
</comment>
<proteinExistence type="predicted"/>
<keyword evidence="2" id="KW-1185">Reference proteome</keyword>
<dbReference type="Proteomes" id="UP000621560">
    <property type="component" value="Unassembled WGS sequence"/>
</dbReference>
<evidence type="ECO:0000313" key="2">
    <source>
        <dbReference type="Proteomes" id="UP000621560"/>
    </source>
</evidence>
<protein>
    <submittedName>
        <fullName evidence="1">Uncharacterized protein</fullName>
    </submittedName>
</protein>
<dbReference type="AlphaFoldDB" id="A0A927BRC3"/>
<dbReference type="RefSeq" id="WP_190916854.1">
    <property type="nucleotide sequence ID" value="NZ_JACXIZ010000015.1"/>
</dbReference>
<sequence>MLTEALDLFEASGVKAWWYSAAAKGSYPLFKSNVLPYREDADTEMFKWLSAECRKRGISLFSWEYLNTAPLVTLQHPEWRYRYLDWDQTDNSLRDSRFVCHNSPYGELLEQPDSSGYGVNCGDSSWNRLE</sequence>